<name>A0AA35VYP0_GEOBA</name>
<dbReference type="AlphaFoldDB" id="A0AA35VYP0"/>
<reference evidence="2" key="1">
    <citation type="submission" date="2023-03" db="EMBL/GenBank/DDBJ databases">
        <authorList>
            <person name="Steffen K."/>
            <person name="Cardenas P."/>
        </authorList>
    </citation>
    <scope>NUCLEOTIDE SEQUENCE</scope>
</reference>
<feature type="non-terminal residue" evidence="2">
    <location>
        <position position="1"/>
    </location>
</feature>
<evidence type="ECO:0000313" key="2">
    <source>
        <dbReference type="EMBL" id="CAI7999054.1"/>
    </source>
</evidence>
<accession>A0AA35VYP0</accession>
<dbReference type="EMBL" id="CASHTH010000355">
    <property type="protein sequence ID" value="CAI7999054.1"/>
    <property type="molecule type" value="Genomic_DNA"/>
</dbReference>
<protein>
    <submittedName>
        <fullName evidence="2">Uncharacterized protein</fullName>
    </submittedName>
</protein>
<proteinExistence type="predicted"/>
<comment type="caution">
    <text evidence="2">The sequence shown here is derived from an EMBL/GenBank/DDBJ whole genome shotgun (WGS) entry which is preliminary data.</text>
</comment>
<dbReference type="Proteomes" id="UP001174909">
    <property type="component" value="Unassembled WGS sequence"/>
</dbReference>
<gene>
    <name evidence="2" type="ORF">GBAR_LOCUS2601</name>
</gene>
<sequence>NFAGFAVPLFAAQIKVTEQTLPTSSSVRLISSSESLTMVTTSAAGLTSSTSPILTMSSPTPSTQPMPTSSLARSDVASSTASSPSHSP</sequence>
<evidence type="ECO:0000313" key="3">
    <source>
        <dbReference type="Proteomes" id="UP001174909"/>
    </source>
</evidence>
<feature type="non-terminal residue" evidence="2">
    <location>
        <position position="88"/>
    </location>
</feature>
<organism evidence="2 3">
    <name type="scientific">Geodia barretti</name>
    <name type="common">Barrett's horny sponge</name>
    <dbReference type="NCBI Taxonomy" id="519541"/>
    <lineage>
        <taxon>Eukaryota</taxon>
        <taxon>Metazoa</taxon>
        <taxon>Porifera</taxon>
        <taxon>Demospongiae</taxon>
        <taxon>Heteroscleromorpha</taxon>
        <taxon>Tetractinellida</taxon>
        <taxon>Astrophorina</taxon>
        <taxon>Geodiidae</taxon>
        <taxon>Geodia</taxon>
    </lineage>
</organism>
<keyword evidence="3" id="KW-1185">Reference proteome</keyword>
<feature type="region of interest" description="Disordered" evidence="1">
    <location>
        <begin position="43"/>
        <end position="88"/>
    </location>
</feature>
<evidence type="ECO:0000256" key="1">
    <source>
        <dbReference type="SAM" id="MobiDB-lite"/>
    </source>
</evidence>